<comment type="similarity">
    <text evidence="2 15">Belongs to the MCU (TC 1.A.77) family.</text>
</comment>
<evidence type="ECO:0000313" key="18">
    <source>
        <dbReference type="EMBL" id="RMZ94624.1"/>
    </source>
</evidence>
<evidence type="ECO:0000256" key="15">
    <source>
        <dbReference type="RuleBase" id="RU367035"/>
    </source>
</evidence>
<keyword evidence="16" id="KW-0175">Coiled coil</keyword>
<proteinExistence type="inferred from homology"/>
<comment type="catalytic activity">
    <reaction evidence="14">
        <text>Ca(2+)(in) = Ca(2+)(out)</text>
        <dbReference type="Rhea" id="RHEA:29671"/>
        <dbReference type="ChEBI" id="CHEBI:29108"/>
    </reaction>
</comment>
<dbReference type="PANTHER" id="PTHR13462">
    <property type="entry name" value="CALCIUM UNIPORTER PROTEIN, MITOCHONDRIAL"/>
    <property type="match status" value="1"/>
</dbReference>
<keyword evidence="5 15" id="KW-0107">Calcium channel</keyword>
<comment type="subcellular location">
    <subcellularLocation>
        <location evidence="1 15">Mitochondrion inner membrane</location>
        <topology evidence="1 15">Multi-pass membrane protein</topology>
    </subcellularLocation>
</comment>
<dbReference type="GO" id="GO:0036444">
    <property type="term" value="P:calcium import into the mitochondrion"/>
    <property type="evidence" value="ECO:0007669"/>
    <property type="project" value="UniProtKB-ARBA"/>
</dbReference>
<evidence type="ECO:0000256" key="10">
    <source>
        <dbReference type="ARBA" id="ARBA00023065"/>
    </source>
</evidence>
<comment type="domain">
    <text evidence="15">The selectivity filter, in which calcium ions are arranged in single file, is composed of two acidic rings separated by one helical turn along the central axis of the channel pore.</text>
</comment>
<keyword evidence="4 15" id="KW-0109">Calcium transport</keyword>
<feature type="domain" description="Calcium uniporter protein C-terminal" evidence="17">
    <location>
        <begin position="95"/>
        <end position="302"/>
    </location>
</feature>
<name>A0A3M7P7E8_BRAPC</name>
<protein>
    <recommendedName>
        <fullName evidence="15">Calcium uniporter protein</fullName>
    </recommendedName>
</protein>
<evidence type="ECO:0000256" key="4">
    <source>
        <dbReference type="ARBA" id="ARBA00022568"/>
    </source>
</evidence>
<sequence length="327" mass="38094">MKFILYKNLNNFSKIKSISNLFCGELSRLNLPIQSKNLFSTDIDKSSSGNQSVQIKPNGIVKLVVPLPARKENCEFTLKFLNENVGDLIEKIMQEDRSIDKIVFYTNEGNRISQSTAIGSIIYNEFKIKINDDTLIFKPPVAHMDSNEANLHDDARNELDRVRELVSKLYLQLNVEQFEAEKEKKISDEIEKLKSDLEPLENVRRDLEQKAKRHTNRMIWLGLGLMSMQAGILARLTWFDYSWDIVEPISYFVSYSAVIGVYAYYVLTRKEYGYESASDRVFLRHFHKNAMKNDLDIKKYNQIKDSIFYLENDLKNVKKSNFLKAEK</sequence>
<dbReference type="AlphaFoldDB" id="A0A3M7P7E8"/>
<evidence type="ECO:0000313" key="19">
    <source>
        <dbReference type="Proteomes" id="UP000276133"/>
    </source>
</evidence>
<dbReference type="Proteomes" id="UP000276133">
    <property type="component" value="Unassembled WGS sequence"/>
</dbReference>
<dbReference type="InterPro" id="IPR006769">
    <property type="entry name" value="MCU_C"/>
</dbReference>
<evidence type="ECO:0000256" key="1">
    <source>
        <dbReference type="ARBA" id="ARBA00004448"/>
    </source>
</evidence>
<keyword evidence="9 15" id="KW-1133">Transmembrane helix</keyword>
<evidence type="ECO:0000259" key="17">
    <source>
        <dbReference type="Pfam" id="PF04678"/>
    </source>
</evidence>
<keyword evidence="6 15" id="KW-0812">Transmembrane</keyword>
<evidence type="ECO:0000256" key="11">
    <source>
        <dbReference type="ARBA" id="ARBA00023128"/>
    </source>
</evidence>
<evidence type="ECO:0000256" key="9">
    <source>
        <dbReference type="ARBA" id="ARBA00022989"/>
    </source>
</evidence>
<evidence type="ECO:0000256" key="2">
    <source>
        <dbReference type="ARBA" id="ARBA00005653"/>
    </source>
</evidence>
<feature type="transmembrane region" description="Helical" evidence="15">
    <location>
        <begin position="218"/>
        <end position="237"/>
    </location>
</feature>
<keyword evidence="19" id="KW-1185">Reference proteome</keyword>
<dbReference type="OrthoDB" id="278338at2759"/>
<dbReference type="GO" id="GO:1990246">
    <property type="term" value="C:uniplex complex"/>
    <property type="evidence" value="ECO:0007669"/>
    <property type="project" value="TreeGrafter"/>
</dbReference>
<evidence type="ECO:0000256" key="12">
    <source>
        <dbReference type="ARBA" id="ARBA00023136"/>
    </source>
</evidence>
<gene>
    <name evidence="18" type="ORF">BpHYR1_012970</name>
</gene>
<reference evidence="18 19" key="1">
    <citation type="journal article" date="2018" name="Sci. Rep.">
        <title>Genomic signatures of local adaptation to the degree of environmental predictability in rotifers.</title>
        <authorList>
            <person name="Franch-Gras L."/>
            <person name="Hahn C."/>
            <person name="Garcia-Roger E.M."/>
            <person name="Carmona M.J."/>
            <person name="Serra M."/>
            <person name="Gomez A."/>
        </authorList>
    </citation>
    <scope>NUCLEOTIDE SEQUENCE [LARGE SCALE GENOMIC DNA]</scope>
    <source>
        <strain evidence="18">HYR1</strain>
    </source>
</reference>
<dbReference type="PANTHER" id="PTHR13462:SF10">
    <property type="entry name" value="CALCIUM UNIPORTER PROTEIN, MITOCHONDRIAL"/>
    <property type="match status" value="1"/>
</dbReference>
<dbReference type="STRING" id="10195.A0A3M7P7E8"/>
<feature type="transmembrane region" description="Helical" evidence="15">
    <location>
        <begin position="249"/>
        <end position="267"/>
    </location>
</feature>
<evidence type="ECO:0000256" key="3">
    <source>
        <dbReference type="ARBA" id="ARBA00022448"/>
    </source>
</evidence>
<dbReference type="GO" id="GO:0015292">
    <property type="term" value="F:uniporter activity"/>
    <property type="evidence" value="ECO:0007669"/>
    <property type="project" value="UniProtKB-UniRule"/>
</dbReference>
<keyword evidence="11 15" id="KW-0496">Mitochondrion</keyword>
<keyword evidence="13 15" id="KW-0407">Ion channel</keyword>
<dbReference type="Pfam" id="PF04678">
    <property type="entry name" value="MCU"/>
    <property type="match status" value="1"/>
</dbReference>
<feature type="coiled-coil region" evidence="16">
    <location>
        <begin position="152"/>
        <end position="217"/>
    </location>
</feature>
<comment type="function">
    <text evidence="15">Mitochondrial inner membrane calcium uniporter that mediates calcium uptake into mitochondria. Mitochondrial calcium homeostasis plays key roles in cellular physiology and regulates cell bioenergetics, cytoplasmic calcium signals and activation of cell death pathways.</text>
</comment>
<keyword evidence="8 15" id="KW-0106">Calcium</keyword>
<evidence type="ECO:0000256" key="5">
    <source>
        <dbReference type="ARBA" id="ARBA00022673"/>
    </source>
</evidence>
<evidence type="ECO:0000256" key="13">
    <source>
        <dbReference type="ARBA" id="ARBA00023303"/>
    </source>
</evidence>
<comment type="caution">
    <text evidence="18">The sequence shown here is derived from an EMBL/GenBank/DDBJ whole genome shotgun (WGS) entry which is preliminary data.</text>
</comment>
<evidence type="ECO:0000256" key="7">
    <source>
        <dbReference type="ARBA" id="ARBA00022792"/>
    </source>
</evidence>
<dbReference type="InterPro" id="IPR039055">
    <property type="entry name" value="MCU_fam"/>
</dbReference>
<evidence type="ECO:0000256" key="16">
    <source>
        <dbReference type="SAM" id="Coils"/>
    </source>
</evidence>
<keyword evidence="3 15" id="KW-0813">Transport</keyword>
<evidence type="ECO:0000256" key="8">
    <source>
        <dbReference type="ARBA" id="ARBA00022837"/>
    </source>
</evidence>
<dbReference type="GO" id="GO:0051560">
    <property type="term" value="P:mitochondrial calcium ion homeostasis"/>
    <property type="evidence" value="ECO:0007669"/>
    <property type="project" value="UniProtKB-UniRule"/>
</dbReference>
<keyword evidence="7 15" id="KW-0999">Mitochondrion inner membrane</keyword>
<keyword evidence="12 15" id="KW-0472">Membrane</keyword>
<dbReference type="GO" id="GO:0005262">
    <property type="term" value="F:calcium channel activity"/>
    <property type="evidence" value="ECO:0007669"/>
    <property type="project" value="UniProtKB-UniRule"/>
</dbReference>
<dbReference type="EMBL" id="REGN01012918">
    <property type="protein sequence ID" value="RMZ94624.1"/>
    <property type="molecule type" value="Genomic_DNA"/>
</dbReference>
<evidence type="ECO:0000256" key="6">
    <source>
        <dbReference type="ARBA" id="ARBA00022692"/>
    </source>
</evidence>
<accession>A0A3M7P7E8</accession>
<keyword evidence="10 15" id="KW-0406">Ion transport</keyword>
<organism evidence="18 19">
    <name type="scientific">Brachionus plicatilis</name>
    <name type="common">Marine rotifer</name>
    <name type="synonym">Brachionus muelleri</name>
    <dbReference type="NCBI Taxonomy" id="10195"/>
    <lineage>
        <taxon>Eukaryota</taxon>
        <taxon>Metazoa</taxon>
        <taxon>Spiralia</taxon>
        <taxon>Gnathifera</taxon>
        <taxon>Rotifera</taxon>
        <taxon>Eurotatoria</taxon>
        <taxon>Monogononta</taxon>
        <taxon>Pseudotrocha</taxon>
        <taxon>Ploima</taxon>
        <taxon>Brachionidae</taxon>
        <taxon>Brachionus</taxon>
    </lineage>
</organism>
<evidence type="ECO:0000256" key="14">
    <source>
        <dbReference type="ARBA" id="ARBA00036634"/>
    </source>
</evidence>